<dbReference type="AlphaFoldDB" id="A0AAN7I6M3"/>
<dbReference type="InterPro" id="IPR042197">
    <property type="entry name" value="Apaf_helical"/>
</dbReference>
<name>A0AAN7I6M3_QUERU</name>
<keyword evidence="2" id="KW-0547">Nucleotide-binding</keyword>
<dbReference type="Gene3D" id="1.10.8.430">
    <property type="entry name" value="Helical domain of apoptotic protease-activating factors"/>
    <property type="match status" value="1"/>
</dbReference>
<evidence type="ECO:0000256" key="1">
    <source>
        <dbReference type="ARBA" id="ARBA00022737"/>
    </source>
</evidence>
<dbReference type="Pfam" id="PF18052">
    <property type="entry name" value="Rx_N"/>
    <property type="match status" value="1"/>
</dbReference>
<evidence type="ECO:0000259" key="4">
    <source>
        <dbReference type="Pfam" id="PF00931"/>
    </source>
</evidence>
<evidence type="ECO:0000259" key="5">
    <source>
        <dbReference type="Pfam" id="PF18052"/>
    </source>
</evidence>
<gene>
    <name evidence="8" type="ORF">RGQ29_032164</name>
</gene>
<evidence type="ECO:0000313" key="8">
    <source>
        <dbReference type="EMBL" id="KAK4552155.1"/>
    </source>
</evidence>
<organism evidence="8 9">
    <name type="scientific">Quercus rubra</name>
    <name type="common">Northern red oak</name>
    <name type="synonym">Quercus borealis</name>
    <dbReference type="NCBI Taxonomy" id="3512"/>
    <lineage>
        <taxon>Eukaryota</taxon>
        <taxon>Viridiplantae</taxon>
        <taxon>Streptophyta</taxon>
        <taxon>Embryophyta</taxon>
        <taxon>Tracheophyta</taxon>
        <taxon>Spermatophyta</taxon>
        <taxon>Magnoliopsida</taxon>
        <taxon>eudicotyledons</taxon>
        <taxon>Gunneridae</taxon>
        <taxon>Pentapetalae</taxon>
        <taxon>rosids</taxon>
        <taxon>fabids</taxon>
        <taxon>Fagales</taxon>
        <taxon>Fagaceae</taxon>
        <taxon>Quercus</taxon>
    </lineage>
</organism>
<dbReference type="EMBL" id="JAXUIC010000030">
    <property type="protein sequence ID" value="KAK4552155.1"/>
    <property type="molecule type" value="Genomic_DNA"/>
</dbReference>
<dbReference type="Gene3D" id="1.10.10.10">
    <property type="entry name" value="Winged helix-like DNA-binding domain superfamily/Winged helix DNA-binding domain"/>
    <property type="match status" value="1"/>
</dbReference>
<dbReference type="InterPro" id="IPR038005">
    <property type="entry name" value="RX-like_CC"/>
</dbReference>
<sequence length="881" mass="101369">MEMIQSFLKDADIKAEKDGMSNVAKTWVKQVREEAYHIEDVIDKYILLFAKQTYEIQGIKKILDDIKKSGERYGFNAIEQSTSSNDAINDAWHDPRMASLFIEEVEVVGIKSHRDKLINWLIEGPSNRMVFSVVGLGGLGKTTLVKKVYDNDKVAPHFDCRAWITVSQSYKMEELLRDMIKQFYKARKGFAPREIDIMKVPSLIEELRTYLREQRGNRIIITTRNEDVAPSSNESHHYYVYKLPSLPFENALEHFCKKAFQHEGEQCPPDFVEFSHGIVERCGGLPLAIVAMGGLFSTKAKVVSKWRKVLDSLSSEYETNLCLRSITRILSFNYHDLPYNLKACFLYFGMFPEDCVINCARLTRLWIAEGFVKEKKGLTLEDVAQDYFNQLIHRSLVQVILSRPEELSFNLKNVNARLQSFTNSQTCSILISGLDELMKVMDCEGAPIDYIPKEVGNLFHLRYLSLRDTKVQILPKSIGKLHNLKTLDLKRSLVSELPLEISWLHKLQYLMAYIENNYIVYNIAHRCAVKIPSGIGCLQSLQKLHKVEANSDALIAELGRLRQLRKLHISEIKAENGIALCTMLEKMINLQSLRINAKGEEEVLEFQSMSSPPPLLQTLFLYGRLEKLPEWIPKLNFIVKMGLLWSRLMDDPLKVIQTLPNLMYLRLYDGYEGEQLHIERGGFQNLMFLGLENLGGLNRLIIDKGSLPLLESLRIGPCPQLKEVPFDIHCMKSLQHLEFIEMSREFMISLQPNKGPDFGKVKHIPSVEFWNRVQGEIFHGHDIGDIDLLEHPLVPSRNYRVTFFLYPYAICFRSLMLSYCSHQHLPWPNYLTYYSLQKLLPSLSLYSRGSNSLPLHRSSCTYCLSSLAQGSNDIMNVVNYH</sequence>
<dbReference type="FunFam" id="1.10.10.10:FF:000322">
    <property type="entry name" value="Probable disease resistance protein At1g63360"/>
    <property type="match status" value="1"/>
</dbReference>
<comment type="caution">
    <text evidence="8">The sequence shown here is derived from an EMBL/GenBank/DDBJ whole genome shotgun (WGS) entry which is preliminary data.</text>
</comment>
<dbReference type="InterPro" id="IPR032675">
    <property type="entry name" value="LRR_dom_sf"/>
</dbReference>
<dbReference type="InterPro" id="IPR027417">
    <property type="entry name" value="P-loop_NTPase"/>
</dbReference>
<dbReference type="GO" id="GO:0043531">
    <property type="term" value="F:ADP binding"/>
    <property type="evidence" value="ECO:0007669"/>
    <property type="project" value="InterPro"/>
</dbReference>
<dbReference type="SUPFAM" id="SSF52058">
    <property type="entry name" value="L domain-like"/>
    <property type="match status" value="1"/>
</dbReference>
<dbReference type="Pfam" id="PF00931">
    <property type="entry name" value="NB-ARC"/>
    <property type="match status" value="1"/>
</dbReference>
<reference evidence="8 9" key="1">
    <citation type="journal article" date="2023" name="G3 (Bethesda)">
        <title>A haplotype-resolved chromosome-scale genome for Quercus rubra L. provides insights into the genetics of adaptive traits for red oak species.</title>
        <authorList>
            <person name="Kapoor B."/>
            <person name="Jenkins J."/>
            <person name="Schmutz J."/>
            <person name="Zhebentyayeva T."/>
            <person name="Kuelheim C."/>
            <person name="Coggeshall M."/>
            <person name="Heim C."/>
            <person name="Lasky J.R."/>
            <person name="Leites L."/>
            <person name="Islam-Faridi N."/>
            <person name="Romero-Severson J."/>
            <person name="DeLeo V.L."/>
            <person name="Lucas S.M."/>
            <person name="Lazic D."/>
            <person name="Gailing O."/>
            <person name="Carlson J."/>
            <person name="Staton M."/>
        </authorList>
    </citation>
    <scope>NUCLEOTIDE SEQUENCE [LARGE SCALE GENOMIC DNA]</scope>
    <source>
        <strain evidence="8">Pseudo-F2</strain>
    </source>
</reference>
<accession>A0AAN7I6M3</accession>
<dbReference type="CDD" id="cd14798">
    <property type="entry name" value="RX-CC_like"/>
    <property type="match status" value="1"/>
</dbReference>
<dbReference type="InterPro" id="IPR058922">
    <property type="entry name" value="WHD_DRP"/>
</dbReference>
<feature type="domain" description="Disease resistance protein winged helix" evidence="6">
    <location>
        <begin position="350"/>
        <end position="398"/>
    </location>
</feature>
<dbReference type="Pfam" id="PF23559">
    <property type="entry name" value="WHD_DRP"/>
    <property type="match status" value="1"/>
</dbReference>
<dbReference type="Pfam" id="PF23598">
    <property type="entry name" value="LRR_14"/>
    <property type="match status" value="1"/>
</dbReference>
<dbReference type="PANTHER" id="PTHR23155">
    <property type="entry name" value="DISEASE RESISTANCE PROTEIN RP"/>
    <property type="match status" value="1"/>
</dbReference>
<feature type="domain" description="Disease resistance N-terminal" evidence="5">
    <location>
        <begin position="1"/>
        <end position="53"/>
    </location>
</feature>
<dbReference type="Gene3D" id="1.20.5.4130">
    <property type="match status" value="1"/>
</dbReference>
<dbReference type="InterPro" id="IPR036388">
    <property type="entry name" value="WH-like_DNA-bd_sf"/>
</dbReference>
<protein>
    <submittedName>
        <fullName evidence="8">Uncharacterized protein</fullName>
    </submittedName>
</protein>
<dbReference type="InterPro" id="IPR002182">
    <property type="entry name" value="NB-ARC"/>
</dbReference>
<dbReference type="PRINTS" id="PR00364">
    <property type="entry name" value="DISEASERSIST"/>
</dbReference>
<dbReference type="InterPro" id="IPR044974">
    <property type="entry name" value="Disease_R_plants"/>
</dbReference>
<keyword evidence="9" id="KW-1185">Reference proteome</keyword>
<evidence type="ECO:0000256" key="2">
    <source>
        <dbReference type="ARBA" id="ARBA00022741"/>
    </source>
</evidence>
<evidence type="ECO:0000259" key="6">
    <source>
        <dbReference type="Pfam" id="PF23559"/>
    </source>
</evidence>
<evidence type="ECO:0000259" key="7">
    <source>
        <dbReference type="Pfam" id="PF23598"/>
    </source>
</evidence>
<evidence type="ECO:0000256" key="3">
    <source>
        <dbReference type="ARBA" id="ARBA00022821"/>
    </source>
</evidence>
<feature type="domain" description="NB-ARC" evidence="4">
    <location>
        <begin position="112"/>
        <end position="215"/>
    </location>
</feature>
<dbReference type="Gene3D" id="3.80.10.10">
    <property type="entry name" value="Ribonuclease Inhibitor"/>
    <property type="match status" value="2"/>
</dbReference>
<feature type="domain" description="Disease resistance R13L4/SHOC-2-like LRR" evidence="7">
    <location>
        <begin position="437"/>
        <end position="739"/>
    </location>
</feature>
<dbReference type="InterPro" id="IPR041118">
    <property type="entry name" value="Rx_N"/>
</dbReference>
<dbReference type="SUPFAM" id="SSF52540">
    <property type="entry name" value="P-loop containing nucleoside triphosphate hydrolases"/>
    <property type="match status" value="1"/>
</dbReference>
<dbReference type="Proteomes" id="UP001324115">
    <property type="component" value="Unassembled WGS sequence"/>
</dbReference>
<keyword evidence="3" id="KW-0611">Plant defense</keyword>
<keyword evidence="1" id="KW-0677">Repeat</keyword>
<dbReference type="PANTHER" id="PTHR23155:SF1052">
    <property type="entry name" value="DISEASE RESISTANCE PROTEIN RPM1"/>
    <property type="match status" value="1"/>
</dbReference>
<proteinExistence type="predicted"/>
<evidence type="ECO:0000313" key="9">
    <source>
        <dbReference type="Proteomes" id="UP001324115"/>
    </source>
</evidence>
<dbReference type="InterPro" id="IPR055414">
    <property type="entry name" value="LRR_R13L4/SHOC2-like"/>
</dbReference>
<dbReference type="Gene3D" id="3.40.50.300">
    <property type="entry name" value="P-loop containing nucleotide triphosphate hydrolases"/>
    <property type="match status" value="1"/>
</dbReference>
<dbReference type="GO" id="GO:0098542">
    <property type="term" value="P:defense response to other organism"/>
    <property type="evidence" value="ECO:0007669"/>
    <property type="project" value="TreeGrafter"/>
</dbReference>